<dbReference type="PROSITE" id="PS51257">
    <property type="entry name" value="PROKAR_LIPOPROTEIN"/>
    <property type="match status" value="1"/>
</dbReference>
<dbReference type="Proteomes" id="UP000634043">
    <property type="component" value="Unassembled WGS sequence"/>
</dbReference>
<protein>
    <recommendedName>
        <fullName evidence="5">SusD/RagB family nutrient-binding outer membrane lipoprotein</fullName>
    </recommendedName>
</protein>
<dbReference type="InterPro" id="IPR011990">
    <property type="entry name" value="TPR-like_helical_dom_sf"/>
</dbReference>
<evidence type="ECO:0000256" key="2">
    <source>
        <dbReference type="SAM" id="SignalP"/>
    </source>
</evidence>
<name>A0ABQ1W343_9BACT</name>
<dbReference type="SUPFAM" id="SSF48452">
    <property type="entry name" value="TPR-like"/>
    <property type="match status" value="1"/>
</dbReference>
<gene>
    <name evidence="3" type="ORF">GCM10011323_16300</name>
</gene>
<feature type="signal peptide" evidence="2">
    <location>
        <begin position="1"/>
        <end position="22"/>
    </location>
</feature>
<dbReference type="InterPro" id="IPR041662">
    <property type="entry name" value="SusD-like_2"/>
</dbReference>
<evidence type="ECO:0000313" key="4">
    <source>
        <dbReference type="Proteomes" id="UP000634043"/>
    </source>
</evidence>
<accession>A0ABQ1W343</accession>
<evidence type="ECO:0000256" key="1">
    <source>
        <dbReference type="SAM" id="MobiDB-lite"/>
    </source>
</evidence>
<feature type="compositionally biased region" description="Polar residues" evidence="1">
    <location>
        <begin position="450"/>
        <end position="460"/>
    </location>
</feature>
<feature type="chain" id="PRO_5046144601" description="SusD/RagB family nutrient-binding outer membrane lipoprotein" evidence="2">
    <location>
        <begin position="23"/>
        <end position="472"/>
    </location>
</feature>
<dbReference type="Gene3D" id="1.25.40.390">
    <property type="match status" value="1"/>
</dbReference>
<proteinExistence type="predicted"/>
<evidence type="ECO:0008006" key="5">
    <source>
        <dbReference type="Google" id="ProtNLM"/>
    </source>
</evidence>
<reference evidence="4" key="1">
    <citation type="journal article" date="2019" name="Int. J. Syst. Evol. Microbiol.">
        <title>The Global Catalogue of Microorganisms (GCM) 10K type strain sequencing project: providing services to taxonomists for standard genome sequencing and annotation.</title>
        <authorList>
            <consortium name="The Broad Institute Genomics Platform"/>
            <consortium name="The Broad Institute Genome Sequencing Center for Infectious Disease"/>
            <person name="Wu L."/>
            <person name="Ma J."/>
        </authorList>
    </citation>
    <scope>NUCLEOTIDE SEQUENCE [LARGE SCALE GENOMIC DNA]</scope>
    <source>
        <strain evidence="4">CGMCC 1.12749</strain>
    </source>
</reference>
<keyword evidence="2" id="KW-0732">Signal</keyword>
<sequence length="472" mass="51766">MKKIVRYALAFTMLGAAMGLQSCEDYFDLNDNPNLVPVAPLSALLSTTTHKTGLNSQRVAATTSFFVQYLASPTAGSGTDTYQVTDYTGTWDALYLAMADIYDMRQKGIEEGASDYVGVANVLMSYHLSLVSDLWGDAPYSEGFDNSTLTPGFDTEEELYAEALRLLDEGIAELQKTDSKVVLDDDNDLIHGGDKDAWIKTANALKARLLNKVSKQPSYNPAAVLSAVENSYKSNADDAEMAVFALRNPWAEVARSNASLILGGWLSEQLVDHLNGKTYGVVDPRISRITDRTVTGTYVGTPNGVGNVGPANNTIKDEVYISRNSPLTGEASPLTIVSYAEMKFVEAEAAFRAGDRQRAYTAYLEGIRAHMDKLEVPVAERDAYLSNPAVGVGAANLTLDLIFKEKYVVTYLNPEAWNDARRYNYQYANFTLPANAALPTYIRRLAYPQGETSKNPNTPDSPVLSEPLWWDQ</sequence>
<dbReference type="RefSeq" id="WP_188501051.1">
    <property type="nucleotide sequence ID" value="NZ_BMFP01000003.1"/>
</dbReference>
<organism evidence="3 4">
    <name type="scientific">Pontibacter amylolyticus</name>
    <dbReference type="NCBI Taxonomy" id="1424080"/>
    <lineage>
        <taxon>Bacteria</taxon>
        <taxon>Pseudomonadati</taxon>
        <taxon>Bacteroidota</taxon>
        <taxon>Cytophagia</taxon>
        <taxon>Cytophagales</taxon>
        <taxon>Hymenobacteraceae</taxon>
        <taxon>Pontibacter</taxon>
    </lineage>
</organism>
<dbReference type="Pfam" id="PF12771">
    <property type="entry name" value="SusD-like_2"/>
    <property type="match status" value="1"/>
</dbReference>
<keyword evidence="4" id="KW-1185">Reference proteome</keyword>
<feature type="region of interest" description="Disordered" evidence="1">
    <location>
        <begin position="449"/>
        <end position="472"/>
    </location>
</feature>
<comment type="caution">
    <text evidence="3">The sequence shown here is derived from an EMBL/GenBank/DDBJ whole genome shotgun (WGS) entry which is preliminary data.</text>
</comment>
<evidence type="ECO:0000313" key="3">
    <source>
        <dbReference type="EMBL" id="GGG12619.1"/>
    </source>
</evidence>
<dbReference type="EMBL" id="BMFP01000003">
    <property type="protein sequence ID" value="GGG12619.1"/>
    <property type="molecule type" value="Genomic_DNA"/>
</dbReference>